<dbReference type="Pfam" id="PF00578">
    <property type="entry name" value="AhpC-TSA"/>
    <property type="match status" value="1"/>
</dbReference>
<dbReference type="PROSITE" id="PS51352">
    <property type="entry name" value="THIOREDOXIN_2"/>
    <property type="match status" value="1"/>
</dbReference>
<organism evidence="3 4">
    <name type="scientific">Candidatus Gallipaludibacter merdavium</name>
    <dbReference type="NCBI Taxonomy" id="2840839"/>
    <lineage>
        <taxon>Bacteria</taxon>
        <taxon>Pseudomonadati</taxon>
        <taxon>Bacteroidota</taxon>
        <taxon>Bacteroidia</taxon>
        <taxon>Bacteroidales</taxon>
        <taxon>Candidatus Gallipaludibacter</taxon>
    </lineage>
</organism>
<sequence>MKAFKKLTLVALLLIGSTVAYAQLPAVTLKTIEGKTVNTAKLSNDGKPFVITFFATWCKPCHRELKAIHEVYPDWQDETGMKVIAVSIDEGQNVNKVKPLVDASAWEYEVLLDSNGDFKRAMGVSTIPALFIIDGNGKIVDRHTGYTDGSEENIIEKIRELLN</sequence>
<feature type="signal peptide" evidence="1">
    <location>
        <begin position="1"/>
        <end position="22"/>
    </location>
</feature>
<feature type="chain" id="PRO_5038585533" evidence="1">
    <location>
        <begin position="23"/>
        <end position="163"/>
    </location>
</feature>
<gene>
    <name evidence="3" type="ORF">IAA73_08465</name>
</gene>
<accession>A0A9D9HUY1</accession>
<dbReference type="GO" id="GO:0016491">
    <property type="term" value="F:oxidoreductase activity"/>
    <property type="evidence" value="ECO:0007669"/>
    <property type="project" value="InterPro"/>
</dbReference>
<name>A0A9D9HUY1_9BACT</name>
<dbReference type="SUPFAM" id="SSF52833">
    <property type="entry name" value="Thioredoxin-like"/>
    <property type="match status" value="1"/>
</dbReference>
<evidence type="ECO:0000313" key="4">
    <source>
        <dbReference type="Proteomes" id="UP000823641"/>
    </source>
</evidence>
<dbReference type="Gene3D" id="3.40.30.10">
    <property type="entry name" value="Glutaredoxin"/>
    <property type="match status" value="1"/>
</dbReference>
<dbReference type="InterPro" id="IPR036249">
    <property type="entry name" value="Thioredoxin-like_sf"/>
</dbReference>
<dbReference type="AlphaFoldDB" id="A0A9D9HUY1"/>
<dbReference type="PANTHER" id="PTHR42852">
    <property type="entry name" value="THIOL:DISULFIDE INTERCHANGE PROTEIN DSBE"/>
    <property type="match status" value="1"/>
</dbReference>
<dbReference type="CDD" id="cd02966">
    <property type="entry name" value="TlpA_like_family"/>
    <property type="match status" value="1"/>
</dbReference>
<dbReference type="InterPro" id="IPR000866">
    <property type="entry name" value="AhpC/TSA"/>
</dbReference>
<keyword evidence="1" id="KW-0732">Signal</keyword>
<evidence type="ECO:0000259" key="2">
    <source>
        <dbReference type="PROSITE" id="PS51352"/>
    </source>
</evidence>
<dbReference type="PANTHER" id="PTHR42852:SF17">
    <property type="entry name" value="THIOREDOXIN-LIKE PROTEIN HI_1115"/>
    <property type="match status" value="1"/>
</dbReference>
<protein>
    <submittedName>
        <fullName evidence="3">TlpA family protein disulfide reductase</fullName>
    </submittedName>
</protein>
<dbReference type="Proteomes" id="UP000823641">
    <property type="component" value="Unassembled WGS sequence"/>
</dbReference>
<evidence type="ECO:0000256" key="1">
    <source>
        <dbReference type="SAM" id="SignalP"/>
    </source>
</evidence>
<reference evidence="3" key="2">
    <citation type="journal article" date="2021" name="PeerJ">
        <title>Extensive microbial diversity within the chicken gut microbiome revealed by metagenomics and culture.</title>
        <authorList>
            <person name="Gilroy R."/>
            <person name="Ravi A."/>
            <person name="Getino M."/>
            <person name="Pursley I."/>
            <person name="Horton D.L."/>
            <person name="Alikhan N.F."/>
            <person name="Baker D."/>
            <person name="Gharbi K."/>
            <person name="Hall N."/>
            <person name="Watson M."/>
            <person name="Adriaenssens E.M."/>
            <person name="Foster-Nyarko E."/>
            <person name="Jarju S."/>
            <person name="Secka A."/>
            <person name="Antonio M."/>
            <person name="Oren A."/>
            <person name="Chaudhuri R.R."/>
            <person name="La Ragione R."/>
            <person name="Hildebrand F."/>
            <person name="Pallen M.J."/>
        </authorList>
    </citation>
    <scope>NUCLEOTIDE SEQUENCE</scope>
    <source>
        <strain evidence="3">G3-3990</strain>
    </source>
</reference>
<dbReference type="GO" id="GO:0016209">
    <property type="term" value="F:antioxidant activity"/>
    <property type="evidence" value="ECO:0007669"/>
    <property type="project" value="InterPro"/>
</dbReference>
<dbReference type="EMBL" id="JADIMG010000079">
    <property type="protein sequence ID" value="MBO8460348.1"/>
    <property type="molecule type" value="Genomic_DNA"/>
</dbReference>
<feature type="domain" description="Thioredoxin" evidence="2">
    <location>
        <begin position="18"/>
        <end position="163"/>
    </location>
</feature>
<dbReference type="InterPro" id="IPR013766">
    <property type="entry name" value="Thioredoxin_domain"/>
</dbReference>
<reference evidence="3" key="1">
    <citation type="submission" date="2020-10" db="EMBL/GenBank/DDBJ databases">
        <authorList>
            <person name="Gilroy R."/>
        </authorList>
    </citation>
    <scope>NUCLEOTIDE SEQUENCE</scope>
    <source>
        <strain evidence="3">G3-3990</strain>
    </source>
</reference>
<comment type="caution">
    <text evidence="3">The sequence shown here is derived from an EMBL/GenBank/DDBJ whole genome shotgun (WGS) entry which is preliminary data.</text>
</comment>
<dbReference type="InterPro" id="IPR050553">
    <property type="entry name" value="Thioredoxin_ResA/DsbE_sf"/>
</dbReference>
<proteinExistence type="predicted"/>
<evidence type="ECO:0000313" key="3">
    <source>
        <dbReference type="EMBL" id="MBO8460348.1"/>
    </source>
</evidence>